<dbReference type="InterPro" id="IPR036010">
    <property type="entry name" value="2Fe-2S_ferredoxin-like_sf"/>
</dbReference>
<evidence type="ECO:0000256" key="5">
    <source>
        <dbReference type="ARBA" id="ARBA00034078"/>
    </source>
</evidence>
<dbReference type="PANTHER" id="PTHR23426:SF65">
    <property type="entry name" value="FERREDOXIN-2, MITOCHONDRIAL"/>
    <property type="match status" value="1"/>
</dbReference>
<evidence type="ECO:0000256" key="3">
    <source>
        <dbReference type="ARBA" id="ARBA00023004"/>
    </source>
</evidence>
<gene>
    <name evidence="6" type="ORF">TTHERM_00590010</name>
</gene>
<dbReference type="PANTHER" id="PTHR23426">
    <property type="entry name" value="FERREDOXIN/ADRENODOXIN"/>
    <property type="match status" value="1"/>
</dbReference>
<accession>I7M2B0</accession>
<dbReference type="GO" id="GO:0009055">
    <property type="term" value="F:electron transfer activity"/>
    <property type="evidence" value="ECO:0007669"/>
    <property type="project" value="TreeGrafter"/>
</dbReference>
<dbReference type="STRING" id="312017.I7M2B0"/>
<dbReference type="AlphaFoldDB" id="I7M2B0"/>
<sequence>MKSFLSGVGKLFGGKQKDQIRIFVTQDNVKSIIYGKEGDNLMEITMPAVDQKLHLFGICNKELSCTSCSVHIKSKLNCFNAPQDKELDVLYGLNDYRDGETRMSCQIFLTKEMNDMEIEIATENKFI</sequence>
<proteinExistence type="predicted"/>
<reference evidence="7" key="1">
    <citation type="journal article" date="2006" name="PLoS Biol.">
        <title>Macronuclear genome sequence of the ciliate Tetrahymena thermophila, a model eukaryote.</title>
        <authorList>
            <person name="Eisen J.A."/>
            <person name="Coyne R.S."/>
            <person name="Wu M."/>
            <person name="Wu D."/>
            <person name="Thiagarajan M."/>
            <person name="Wortman J.R."/>
            <person name="Badger J.H."/>
            <person name="Ren Q."/>
            <person name="Amedeo P."/>
            <person name="Jones K.M."/>
            <person name="Tallon L.J."/>
            <person name="Delcher A.L."/>
            <person name="Salzberg S.L."/>
            <person name="Silva J.C."/>
            <person name="Haas B.J."/>
            <person name="Majoros W.H."/>
            <person name="Farzad M."/>
            <person name="Carlton J.M."/>
            <person name="Smith R.K. Jr."/>
            <person name="Garg J."/>
            <person name="Pearlman R.E."/>
            <person name="Karrer K.M."/>
            <person name="Sun L."/>
            <person name="Manning G."/>
            <person name="Elde N.C."/>
            <person name="Turkewitz A.P."/>
            <person name="Asai D.J."/>
            <person name="Wilkes D.E."/>
            <person name="Wang Y."/>
            <person name="Cai H."/>
            <person name="Collins K."/>
            <person name="Stewart B.A."/>
            <person name="Lee S.R."/>
            <person name="Wilamowska K."/>
            <person name="Weinberg Z."/>
            <person name="Ruzzo W.L."/>
            <person name="Wloga D."/>
            <person name="Gaertig J."/>
            <person name="Frankel J."/>
            <person name="Tsao C.-C."/>
            <person name="Gorovsky M.A."/>
            <person name="Keeling P.J."/>
            <person name="Waller R.F."/>
            <person name="Patron N.J."/>
            <person name="Cherry J.M."/>
            <person name="Stover N.A."/>
            <person name="Krieger C.J."/>
            <person name="del Toro C."/>
            <person name="Ryder H.F."/>
            <person name="Williamson S.C."/>
            <person name="Barbeau R.A."/>
            <person name="Hamilton E.P."/>
            <person name="Orias E."/>
        </authorList>
    </citation>
    <scope>NUCLEOTIDE SEQUENCE [LARGE SCALE GENOMIC DNA]</scope>
    <source>
        <strain evidence="7">SB210</strain>
    </source>
</reference>
<keyword evidence="3" id="KW-0408">Iron</keyword>
<keyword evidence="2" id="KW-0479">Metal-binding</keyword>
<evidence type="ECO:0000313" key="7">
    <source>
        <dbReference type="Proteomes" id="UP000009168"/>
    </source>
</evidence>
<dbReference type="InParanoid" id="I7M2B0"/>
<dbReference type="GO" id="GO:0140647">
    <property type="term" value="P:P450-containing electron transport chain"/>
    <property type="evidence" value="ECO:0007669"/>
    <property type="project" value="InterPro"/>
</dbReference>
<evidence type="ECO:0000313" key="6">
    <source>
        <dbReference type="EMBL" id="EAR99664.2"/>
    </source>
</evidence>
<keyword evidence="1" id="KW-0001">2Fe-2S</keyword>
<dbReference type="KEGG" id="tet:TTHERM_00590010"/>
<dbReference type="InterPro" id="IPR001055">
    <property type="entry name" value="Adrenodoxin-like"/>
</dbReference>
<dbReference type="RefSeq" id="XP_001019909.2">
    <property type="nucleotide sequence ID" value="XM_001019909.2"/>
</dbReference>
<dbReference type="SUPFAM" id="SSF54292">
    <property type="entry name" value="2Fe-2S ferredoxin-like"/>
    <property type="match status" value="1"/>
</dbReference>
<dbReference type="EMBL" id="GG662637">
    <property type="protein sequence ID" value="EAR99664.2"/>
    <property type="molecule type" value="Genomic_DNA"/>
</dbReference>
<dbReference type="GO" id="GO:0046872">
    <property type="term" value="F:metal ion binding"/>
    <property type="evidence" value="ECO:0007669"/>
    <property type="project" value="UniProtKB-KW"/>
</dbReference>
<dbReference type="InterPro" id="IPR012675">
    <property type="entry name" value="Beta-grasp_dom_sf"/>
</dbReference>
<protein>
    <submittedName>
        <fullName evidence="6">Adrenodoxin, putative</fullName>
    </submittedName>
</protein>
<name>I7M2B0_TETTS</name>
<evidence type="ECO:0000256" key="1">
    <source>
        <dbReference type="ARBA" id="ARBA00022714"/>
    </source>
</evidence>
<dbReference type="GO" id="GO:0005739">
    <property type="term" value="C:mitochondrion"/>
    <property type="evidence" value="ECO:0007669"/>
    <property type="project" value="TreeGrafter"/>
</dbReference>
<dbReference type="Gene3D" id="3.10.20.30">
    <property type="match status" value="1"/>
</dbReference>
<evidence type="ECO:0000256" key="4">
    <source>
        <dbReference type="ARBA" id="ARBA00023014"/>
    </source>
</evidence>
<dbReference type="OrthoDB" id="268593at2759"/>
<dbReference type="Proteomes" id="UP000009168">
    <property type="component" value="Unassembled WGS sequence"/>
</dbReference>
<keyword evidence="4" id="KW-0411">Iron-sulfur</keyword>
<evidence type="ECO:0000256" key="2">
    <source>
        <dbReference type="ARBA" id="ARBA00022723"/>
    </source>
</evidence>
<organism evidence="6 7">
    <name type="scientific">Tetrahymena thermophila (strain SB210)</name>
    <dbReference type="NCBI Taxonomy" id="312017"/>
    <lineage>
        <taxon>Eukaryota</taxon>
        <taxon>Sar</taxon>
        <taxon>Alveolata</taxon>
        <taxon>Ciliophora</taxon>
        <taxon>Intramacronucleata</taxon>
        <taxon>Oligohymenophorea</taxon>
        <taxon>Hymenostomatida</taxon>
        <taxon>Tetrahymenina</taxon>
        <taxon>Tetrahymenidae</taxon>
        <taxon>Tetrahymena</taxon>
    </lineage>
</organism>
<dbReference type="GeneID" id="7831811"/>
<keyword evidence="7" id="KW-1185">Reference proteome</keyword>
<dbReference type="GO" id="GO:0051537">
    <property type="term" value="F:2 iron, 2 sulfur cluster binding"/>
    <property type="evidence" value="ECO:0007669"/>
    <property type="project" value="UniProtKB-KW"/>
</dbReference>
<comment type="cofactor">
    <cofactor evidence="5">
        <name>[2Fe-2S] cluster</name>
        <dbReference type="ChEBI" id="CHEBI:190135"/>
    </cofactor>
</comment>